<keyword evidence="5" id="KW-0479">Metal-binding</keyword>
<keyword evidence="8" id="KW-0694">RNA-binding</keyword>
<proteinExistence type="inferred from homology"/>
<evidence type="ECO:0000313" key="13">
    <source>
        <dbReference type="Proteomes" id="UP000441455"/>
    </source>
</evidence>
<dbReference type="Proteomes" id="UP000441455">
    <property type="component" value="Unassembled WGS sequence"/>
</dbReference>
<evidence type="ECO:0000256" key="4">
    <source>
        <dbReference type="ARBA" id="ARBA00022695"/>
    </source>
</evidence>
<accession>A0A6N7VJC9</accession>
<evidence type="ECO:0000256" key="8">
    <source>
        <dbReference type="RuleBase" id="RU003953"/>
    </source>
</evidence>
<dbReference type="EMBL" id="VULN01000004">
    <property type="protein sequence ID" value="MSS81789.1"/>
    <property type="molecule type" value="Genomic_DNA"/>
</dbReference>
<dbReference type="Pfam" id="PF01966">
    <property type="entry name" value="HD"/>
    <property type="match status" value="1"/>
</dbReference>
<keyword evidence="7" id="KW-0460">Magnesium</keyword>
<dbReference type="AlphaFoldDB" id="A0A6N7VJC9"/>
<dbReference type="GO" id="GO:0046872">
    <property type="term" value="F:metal ion binding"/>
    <property type="evidence" value="ECO:0007669"/>
    <property type="project" value="UniProtKB-KW"/>
</dbReference>
<comment type="cofactor">
    <cofactor evidence="1">
        <name>Mg(2+)</name>
        <dbReference type="ChEBI" id="CHEBI:18420"/>
    </cofactor>
</comment>
<dbReference type="Gene3D" id="1.10.3090.10">
    <property type="entry name" value="cca-adding enzyme, domain 2"/>
    <property type="match status" value="1"/>
</dbReference>
<dbReference type="SUPFAM" id="SSF81891">
    <property type="entry name" value="Poly A polymerase C-terminal region-like"/>
    <property type="match status" value="1"/>
</dbReference>
<feature type="domain" description="Poly A polymerase head" evidence="9">
    <location>
        <begin position="24"/>
        <end position="149"/>
    </location>
</feature>
<sequence length="482" mass="54127">MKLTIPSYVKTVMDVLQSHGFEAHVVGGAVRDMLLGRVPDDYDVVTNARPEQILRTAEDAGIPVVSELGQNFGVVILRVERHGVEVAAYRNETYGSADAHRPAEVWYCRTLEEDLSRRDFTINALAVDQNGHITDCFQGLDDLRGRVLRTVGDPDRRFSEDALRMFRACRFVGQLGFAPDPSILPAMGRNLKKVPGLSLERVRTELNKLLMGTYAGEGMDLMVKSGLAAESCRVRRKGQYETVPILPELIHLVGLGQNPQFHPYDVWKHTAVALDKGDRSLEVGWGILLHDVAKGLEGVRGINKEGQPCDHGHEVVGAALARQILERLQLPREVVDRVAWLVKNHMHFGFISAQEDSKTWHWLRKEARSGHFRVNKEMAEAFKQLTAVCVADVAATNAAQNDVIHAQMYGKRLVKMAYLMPVHTSDLDFSGKDALTLGARPDQLKELMPVLLRRVQDRMLENNPEQLAQAAQKWLERQKKLY</sequence>
<dbReference type="SUPFAM" id="SSF81301">
    <property type="entry name" value="Nucleotidyltransferase"/>
    <property type="match status" value="1"/>
</dbReference>
<keyword evidence="4" id="KW-0548">Nucleotidyltransferase</keyword>
<dbReference type="InterPro" id="IPR006674">
    <property type="entry name" value="HD_domain"/>
</dbReference>
<evidence type="ECO:0000259" key="11">
    <source>
        <dbReference type="Pfam" id="PF12627"/>
    </source>
</evidence>
<organism evidence="12 13">
    <name type="scientific">Acidaminococcus fermentans</name>
    <dbReference type="NCBI Taxonomy" id="905"/>
    <lineage>
        <taxon>Bacteria</taxon>
        <taxon>Bacillati</taxon>
        <taxon>Bacillota</taxon>
        <taxon>Negativicutes</taxon>
        <taxon>Acidaminococcales</taxon>
        <taxon>Acidaminococcaceae</taxon>
        <taxon>Acidaminococcus</taxon>
    </lineage>
</organism>
<evidence type="ECO:0000256" key="7">
    <source>
        <dbReference type="ARBA" id="ARBA00022842"/>
    </source>
</evidence>
<comment type="caution">
    <text evidence="12">The sequence shown here is derived from an EMBL/GenBank/DDBJ whole genome shotgun (WGS) entry which is preliminary data.</text>
</comment>
<dbReference type="GO" id="GO:0016779">
    <property type="term" value="F:nucleotidyltransferase activity"/>
    <property type="evidence" value="ECO:0007669"/>
    <property type="project" value="UniProtKB-KW"/>
</dbReference>
<reference evidence="12 13" key="1">
    <citation type="submission" date="2019-08" db="EMBL/GenBank/DDBJ databases">
        <title>In-depth cultivation of the pig gut microbiome towards novel bacterial diversity and tailored functional studies.</title>
        <authorList>
            <person name="Wylensek D."/>
            <person name="Hitch T.C.A."/>
            <person name="Clavel T."/>
        </authorList>
    </citation>
    <scope>NUCLEOTIDE SEQUENCE [LARGE SCALE GENOMIC DNA]</scope>
    <source>
        <strain evidence="12 13">WCA-389-WT-5B</strain>
    </source>
</reference>
<keyword evidence="2 8" id="KW-0808">Transferase</keyword>
<gene>
    <name evidence="12" type="ORF">FX155_04105</name>
</gene>
<evidence type="ECO:0000256" key="2">
    <source>
        <dbReference type="ARBA" id="ARBA00022679"/>
    </source>
</evidence>
<evidence type="ECO:0000259" key="9">
    <source>
        <dbReference type="Pfam" id="PF01743"/>
    </source>
</evidence>
<dbReference type="GO" id="GO:0000166">
    <property type="term" value="F:nucleotide binding"/>
    <property type="evidence" value="ECO:0007669"/>
    <property type="project" value="UniProtKB-KW"/>
</dbReference>
<comment type="similarity">
    <text evidence="8">Belongs to the tRNA nucleotidyltransferase/poly(A) polymerase family.</text>
</comment>
<dbReference type="InterPro" id="IPR043519">
    <property type="entry name" value="NT_sf"/>
</dbReference>
<protein>
    <submittedName>
        <fullName evidence="12">HD domain-containing protein</fullName>
    </submittedName>
</protein>
<dbReference type="OrthoDB" id="9805698at2"/>
<dbReference type="InterPro" id="IPR002646">
    <property type="entry name" value="PolA_pol_head_dom"/>
</dbReference>
<dbReference type="CDD" id="cd05398">
    <property type="entry name" value="NT_ClassII-CCAase"/>
    <property type="match status" value="1"/>
</dbReference>
<dbReference type="InterPro" id="IPR050264">
    <property type="entry name" value="Bact_CCA-adding_enz_type3_sf"/>
</dbReference>
<dbReference type="GO" id="GO:0008033">
    <property type="term" value="P:tRNA processing"/>
    <property type="evidence" value="ECO:0007669"/>
    <property type="project" value="UniProtKB-KW"/>
</dbReference>
<dbReference type="GO" id="GO:0000049">
    <property type="term" value="F:tRNA binding"/>
    <property type="evidence" value="ECO:0007669"/>
    <property type="project" value="TreeGrafter"/>
</dbReference>
<evidence type="ECO:0000256" key="1">
    <source>
        <dbReference type="ARBA" id="ARBA00001946"/>
    </source>
</evidence>
<dbReference type="Gene3D" id="3.30.460.10">
    <property type="entry name" value="Beta Polymerase, domain 2"/>
    <property type="match status" value="1"/>
</dbReference>
<feature type="domain" description="tRNA nucleotidyltransferase/poly(A) polymerase RNA and SrmB- binding" evidence="11">
    <location>
        <begin position="176"/>
        <end position="229"/>
    </location>
</feature>
<name>A0A6N7VJC9_ACIFE</name>
<feature type="domain" description="HD" evidence="10">
    <location>
        <begin position="262"/>
        <end position="357"/>
    </location>
</feature>
<dbReference type="Pfam" id="PF01743">
    <property type="entry name" value="PolyA_pol"/>
    <property type="match status" value="1"/>
</dbReference>
<evidence type="ECO:0000256" key="3">
    <source>
        <dbReference type="ARBA" id="ARBA00022694"/>
    </source>
</evidence>
<keyword evidence="3" id="KW-0819">tRNA processing</keyword>
<dbReference type="Pfam" id="PF12627">
    <property type="entry name" value="PolyA_pol_RNAbd"/>
    <property type="match status" value="1"/>
</dbReference>
<keyword evidence="6" id="KW-0547">Nucleotide-binding</keyword>
<evidence type="ECO:0000259" key="10">
    <source>
        <dbReference type="Pfam" id="PF01966"/>
    </source>
</evidence>
<dbReference type="PANTHER" id="PTHR46173">
    <property type="entry name" value="CCA TRNA NUCLEOTIDYLTRANSFERASE 1, MITOCHONDRIAL"/>
    <property type="match status" value="1"/>
</dbReference>
<dbReference type="InterPro" id="IPR032828">
    <property type="entry name" value="PolyA_RNA-bd"/>
</dbReference>
<evidence type="ECO:0000256" key="6">
    <source>
        <dbReference type="ARBA" id="ARBA00022741"/>
    </source>
</evidence>
<dbReference type="PANTHER" id="PTHR46173:SF1">
    <property type="entry name" value="CCA TRNA NUCLEOTIDYLTRANSFERASE 1, MITOCHONDRIAL"/>
    <property type="match status" value="1"/>
</dbReference>
<evidence type="ECO:0000256" key="5">
    <source>
        <dbReference type="ARBA" id="ARBA00022723"/>
    </source>
</evidence>
<dbReference type="RefSeq" id="WP_154487849.1">
    <property type="nucleotide sequence ID" value="NZ_VULN01000004.1"/>
</dbReference>
<evidence type="ECO:0000313" key="12">
    <source>
        <dbReference type="EMBL" id="MSS81789.1"/>
    </source>
</evidence>